<dbReference type="Proteomes" id="UP001160000">
    <property type="component" value="Segment"/>
</dbReference>
<dbReference type="KEGG" id="vg:22220425"/>
<dbReference type="Proteomes" id="UP000110401">
    <property type="component" value="Segment"/>
</dbReference>
<evidence type="ECO:0000313" key="11">
    <source>
        <dbReference type="EMBL" id="QIM07414.1"/>
    </source>
</evidence>
<dbReference type="GeneID" id="41901414"/>
<evidence type="ECO:0000313" key="14">
    <source>
        <dbReference type="EMBL" id="QIM08115.1"/>
    </source>
</evidence>
<dbReference type="EMBL" id="KM102979">
    <property type="protein sequence ID" value="AJZ77100.1"/>
    <property type="molecule type" value="Genomic_DNA"/>
</dbReference>
<dbReference type="RefSeq" id="NP_042737.1">
    <property type="nucleotide sequence ID" value="NC_001659.2"/>
</dbReference>
<organismHost>
    <name type="scientific">Phacochoerus aethiopicus</name>
    <name type="common">Warthog</name>
    <dbReference type="NCBI Taxonomy" id="85517"/>
</organismHost>
<evidence type="ECO:0000313" key="3">
    <source>
        <dbReference type="EMBL" id="AJZ77100.1"/>
    </source>
</evidence>
<sequence>MVETQMDKLGFLLNHIGKQVTTKVLSNAHITQTMKEIILENHGVDGGAAKNVSKGKSSPKEKKHWTEFESWEQLSKSKRSFKEYWAERNEIVNTLLLNWDNVRGAIKKFLDDDREWCGRINMINGVPEIVEIIPSPYRAGENIYFGSEAMMPADIYSRVANKPAMFVFHTHPNLGSCCGGMPSICDISTTLRYLLMGWTAGHLIISSNQVGMLTVDKRIIVDLWANENPRWLMAQKILDIFMMLTSRRSLVNPWTLRDLKKILQDYGIEYIIFPSNDFFIYEDERLLMFSKKWTNFFTLHELLDDLETIETKASSTT</sequence>
<evidence type="ECO:0000313" key="5">
    <source>
        <dbReference type="EMBL" id="AOO54373.1"/>
    </source>
</evidence>
<dbReference type="EMBL" id="MN270971">
    <property type="protein sequence ID" value="QIM07179.1"/>
    <property type="molecule type" value="Genomic_DNA"/>
</dbReference>
<dbReference type="EMBL" id="MN270976">
    <property type="protein sequence ID" value="QIM08348.1"/>
    <property type="molecule type" value="Genomic_DNA"/>
</dbReference>
<dbReference type="Proteomes" id="UP000142390">
    <property type="component" value="Segment"/>
</dbReference>
<dbReference type="GeneID" id="41902093"/>
<dbReference type="EMBL" id="KX354450">
    <property type="protein sequence ID" value="AOO54373.1"/>
    <property type="molecule type" value="Genomic_DNA"/>
</dbReference>
<evidence type="ECO:0000313" key="4">
    <source>
        <dbReference type="EMBL" id="AKO62725.1"/>
    </source>
</evidence>
<accession>A0A0A1E0Z7</accession>
<dbReference type="Proteomes" id="UP000502933">
    <property type="component" value="Segment"/>
</dbReference>
<dbReference type="Proteomes" id="UP000500898">
    <property type="component" value="Segment"/>
</dbReference>
<dbReference type="KEGG" id="vg:41902093"/>
<dbReference type="KEGG" id="vg:41901414"/>
<dbReference type="Proteomes" id="UP000502695">
    <property type="component" value="Segment"/>
</dbReference>
<dbReference type="EMBL" id="MN270977">
    <property type="protein sequence ID" value="QIM08581.1"/>
    <property type="molecule type" value="Genomic_DNA"/>
</dbReference>
<dbReference type="EMBL" id="KP055815">
    <property type="protein sequence ID" value="AKO62725.1"/>
    <property type="molecule type" value="Genomic_DNA"/>
</dbReference>
<reference evidence="3" key="5">
    <citation type="journal article" date="2016" name="Virol Rep">
        <title>Genomic analysis of Sardinian 26544/OG10 isolate of African swine fever virus.</title>
        <authorList>
            <person name="Bacciu D."/>
            <person name="Deligios M."/>
            <person name="Sanna G."/>
            <person name="Paola Madrau M."/>
            <person name="Luisa Sanna M."/>
            <person name="Dei Giudici S."/>
            <person name="Oggiano A."/>
        </authorList>
    </citation>
    <scope>NUCLEOTIDE SEQUENCE</scope>
    <source>
        <strain evidence="3">26544/OG10</strain>
    </source>
</reference>
<reference evidence="22 24" key="2">
    <citation type="journal article" date="2015" name="J. Gen. Virol.">
        <title>Related strains of African swine fever virus with different virulence: genome comparison and analysis.</title>
        <authorList>
            <person name="Portugal R."/>
            <person name="Coelho J."/>
            <person name="Hoper D."/>
            <person name="Little N.S."/>
            <person name="Smithson C."/>
            <person name="Upton C."/>
            <person name="Martins C."/>
            <person name="Leitao A."/>
            <person name="Keil G.M."/>
        </authorList>
    </citation>
    <scope>NUCLEOTIDE SEQUENCE [LARGE SCALE GENOMIC DNA]</scope>
    <source>
        <strain evidence="1">L60</strain>
        <strain evidence="2">NHV</strain>
    </source>
</reference>
<evidence type="ECO:0000313" key="18">
    <source>
        <dbReference type="EMBL" id="QIM09047.1"/>
    </source>
</evidence>
<evidence type="ECO:0000313" key="21">
    <source>
        <dbReference type="EMBL" id="QPL11979.1"/>
    </source>
</evidence>
<reference evidence="26 28" key="7">
    <citation type="journal article" date="2020" name="Transbound. Emerg. Dis.">
        <title>The evolution of African swine fever virus in Sardinia (1978 to 2014) as revealed by whole genome sequencing and comparative analysis.</title>
        <authorList>
            <person name="Torresi C."/>
            <person name="Fiori M."/>
            <person name="Bertolotti L."/>
            <person name="Floris M."/>
            <person name="Colitti B."/>
            <person name="Giammarioli M."/>
            <person name="Dei Giudici S."/>
            <person name="Oggiano A."/>
            <person name="Malmberg M."/>
            <person name="De Mia G.M."/>
            <person name="Belak S."/>
            <person name="Granberg F."/>
        </authorList>
    </citation>
    <scope>NUCLEOTIDE SEQUENCE [LARGE SCALE GENOMIC DNA]</scope>
    <source>
        <strain evidence="10">139/Nu/1981</strain>
        <strain evidence="11">140/Or/1985</strain>
        <strain evidence="13">141/Nu/1990</strain>
        <strain evidence="14">142/Nu/1995</strain>
        <strain evidence="19">22653/Ca/2014</strain>
        <strain evidence="16">26/Ss/2004</strain>
        <strain evidence="8">56/Ca/1978</strain>
        <strain evidence="9">57/Ca/1979</strain>
        <strain evidence="15">60/Nu/1997</strain>
        <strain evidence="17">72407/Ss/2005</strain>
        <strain evidence="12">85/Ca/1985</strain>
        <strain evidence="18">97/Ot/2012</strain>
    </source>
</reference>
<evidence type="ECO:0000313" key="9">
    <source>
        <dbReference type="EMBL" id="QIM06944.1"/>
    </source>
</evidence>
<reference evidence="27" key="9">
    <citation type="submission" date="2020-01" db="EMBL/GenBank/DDBJ databases">
        <authorList>
            <person name="Chastagner A."/>
            <person name="Le Potier M.-F."/>
            <person name="Pereira de Oliveira R."/>
        </authorList>
    </citation>
    <scope>NUCLEOTIDE SEQUENCE [LARGE SCALE GENOMIC DNA]</scope>
    <source>
        <strain evidence="27">Liv13/33</strain>
    </source>
</reference>
<dbReference type="Proteomes" id="UP000594644">
    <property type="component" value="Segment"/>
</dbReference>
<reference evidence="5" key="4">
    <citation type="journal article" date="2016" name="Genome Announc.">
        <title>Complete genome sequence of an African swine fever virus isolate from Sardinia, Italy.</title>
        <authorList>
            <person name="Granberg F."/>
            <person name="Torresi C."/>
            <person name="Oggiano A."/>
            <person name="Malmberg M."/>
            <person name="Iscaro C."/>
            <person name="De Mia G.M."/>
            <person name="Sandor B."/>
        </authorList>
    </citation>
    <scope>NUCLEOTIDE SEQUENCE [LARGE SCALE GENOMIC DNA]</scope>
    <source>
        <strain evidence="5">47/Ss/2008</strain>
    </source>
</reference>
<dbReference type="EMBL" id="MN270980">
    <property type="protein sequence ID" value="QIM09280.1"/>
    <property type="molecule type" value="Genomic_DNA"/>
</dbReference>
<dbReference type="EMBL" id="MN270970">
    <property type="protein sequence ID" value="QIM06944.1"/>
    <property type="molecule type" value="Genomic_DNA"/>
</dbReference>
<evidence type="ECO:0000313" key="19">
    <source>
        <dbReference type="EMBL" id="QIM09280.1"/>
    </source>
</evidence>
<dbReference type="Proteomes" id="UP000503294">
    <property type="component" value="Segment"/>
</dbReference>
<dbReference type="Proteomes" id="UP000500872">
    <property type="component" value="Segment"/>
</dbReference>
<evidence type="ECO:0000313" key="15">
    <source>
        <dbReference type="EMBL" id="QIM08348.1"/>
    </source>
</evidence>
<evidence type="ECO:0000313" key="6">
    <source>
        <dbReference type="EMBL" id="CAD5338179.1"/>
    </source>
</evidence>
<dbReference type="GeneID" id="41901092"/>
<dbReference type="EMBL" id="MN270969">
    <property type="protein sequence ID" value="QIM06709.1"/>
    <property type="molecule type" value="Genomic_DNA"/>
</dbReference>
<dbReference type="EMBL" id="MN270974">
    <property type="protein sequence ID" value="QIM07880.1"/>
    <property type="molecule type" value="Genomic_DNA"/>
</dbReference>
<dbReference type="Proteomes" id="UP000501465">
    <property type="component" value="Segment"/>
</dbReference>
<protein>
    <submittedName>
        <fullName evidence="2 3">F317L</fullName>
    </submittedName>
</protein>
<organismHost>
    <name type="scientific">Ornithodoros</name>
    <name type="common">relapsing fever ticks</name>
    <dbReference type="NCBI Taxonomy" id="6937"/>
</organismHost>
<reference evidence="4 25" key="3">
    <citation type="journal article" date="2015" name="PLoS ONE">
        <title>Genome Sequence of African Swine Fever Virus BA71, the Virulent Parental Strain of the Nonpathogenic and Tissue-Culture Adapted BA71V.</title>
        <authorList>
            <person name="Rodriguez J.M."/>
            <person name="Moreno L.T."/>
            <person name="Alejo A."/>
            <person name="Lacasta A."/>
            <person name="Rodriguez F."/>
            <person name="Salas M.L."/>
        </authorList>
    </citation>
    <scope>NUCLEOTIDE SEQUENCE [LARGE SCALE GENOMIC DNA]</scope>
    <source>
        <strain evidence="4 25">BA71</strain>
    </source>
</reference>
<evidence type="ECO:0000313" key="7">
    <source>
        <dbReference type="EMBL" id="QID21202.1"/>
    </source>
</evidence>
<evidence type="ECO:0000313" key="27">
    <source>
        <dbReference type="Proteomes" id="UP000500872"/>
    </source>
</evidence>
<evidence type="ECO:0000313" key="16">
    <source>
        <dbReference type="EMBL" id="QIM08581.1"/>
    </source>
</evidence>
<evidence type="ECO:0000313" key="10">
    <source>
        <dbReference type="EMBL" id="QIM07179.1"/>
    </source>
</evidence>
<dbReference type="EMBL" id="MT932578">
    <property type="protein sequence ID" value="QPL11762.1"/>
    <property type="molecule type" value="Genomic_DNA"/>
</dbReference>
<dbReference type="RefSeq" id="YP_009702290.1">
    <property type="nucleotide sequence ID" value="NC_044941.1"/>
</dbReference>
<dbReference type="Proteomes" id="UP000266411">
    <property type="component" value="Segment"/>
</dbReference>
<dbReference type="Proteomes" id="UP000503066">
    <property type="component" value="Genome"/>
</dbReference>
<dbReference type="EMBL" id="MN270979">
    <property type="protein sequence ID" value="QIM09047.1"/>
    <property type="molecule type" value="Genomic_DNA"/>
</dbReference>
<evidence type="ECO:0000313" key="12">
    <source>
        <dbReference type="EMBL" id="QIM07647.1"/>
    </source>
</evidence>
<reference evidence="23" key="1">
    <citation type="submission" date="2014-07" db="EMBL/GenBank/DDBJ databases">
        <title>Complete genome sequence of African Swine Fever Virus strain 26544/OG10 isolated in Sardinia.</title>
        <authorList>
            <person name="Dei Giudici S."/>
            <person name="Bacciu D."/>
            <person name="Sanna G."/>
            <person name="Deligios M."/>
            <person name="Oggiano A."/>
        </authorList>
    </citation>
    <scope>NUCLEOTIDE SEQUENCE [LARGE SCALE GENOMIC DNA]</scope>
</reference>
<dbReference type="EMBL" id="MN913970">
    <property type="protein sequence ID" value="QID21202.1"/>
    <property type="molecule type" value="Genomic_DNA"/>
</dbReference>
<dbReference type="EMBL" id="MN270978">
    <property type="protein sequence ID" value="QIM08814.1"/>
    <property type="molecule type" value="Genomic_DNA"/>
</dbReference>
<evidence type="ECO:0000313" key="24">
    <source>
        <dbReference type="Proteomes" id="UP000142390"/>
    </source>
</evidence>
<dbReference type="SMR" id="A0A0A1E0Z7"/>
<reference evidence="20" key="8">
    <citation type="journal article" date="2020" name="Vaccines (Basel)">
        <title>African Swine Fever Circulation among Free-Ranging Pigs in Sardinia: Data from the Eradication Program.</title>
        <authorList>
            <person name="Franzoni G."/>
            <person name="Dei Giudici S."/>
            <person name="Loi F."/>
            <person name="Sanna D."/>
            <person name="Floris M."/>
            <person name="Fiori M."/>
            <person name="Sanna M.L."/>
            <person name="Madrau P."/>
            <person name="Scarpa F."/>
            <person name="Zinellu S."/>
            <person name="Giammarioli M."/>
            <person name="Cappai S."/>
            <person name="De Mia G.M."/>
            <person name="Laddomada A."/>
            <person name="Rolesu S."/>
            <person name="Oggiano A."/>
        </authorList>
    </citation>
    <scope>NUCLEOTIDE SEQUENCE [LARGE SCALE GENOMIC DNA]</scope>
    <source>
        <strain evidence="20">103917/18</strain>
        <strain evidence="21">55234/18</strain>
    </source>
</reference>
<organism evidence="2 22">
    <name type="scientific">African swine fever virus</name>
    <name type="common">ASFV</name>
    <dbReference type="NCBI Taxonomy" id="10497"/>
    <lineage>
        <taxon>Viruses</taxon>
        <taxon>Varidnaviria</taxon>
        <taxon>Bamfordvirae</taxon>
        <taxon>Nucleocytoviricota</taxon>
        <taxon>Pokkesviricetes</taxon>
        <taxon>Asfuvirales</taxon>
        <taxon>Asfarviridae</taxon>
        <taxon>Asfivirus</taxon>
        <taxon>Asfivirus haemorrhagiae</taxon>
    </lineage>
</organism>
<dbReference type="EMBL" id="MN270975">
    <property type="protein sequence ID" value="QIM08115.1"/>
    <property type="molecule type" value="Genomic_DNA"/>
</dbReference>
<evidence type="ECO:0000313" key="23">
    <source>
        <dbReference type="Proteomes" id="UP000117635"/>
    </source>
</evidence>
<evidence type="ECO:0000313" key="2">
    <source>
        <dbReference type="EMBL" id="AIY22393.1"/>
    </source>
</evidence>
<dbReference type="EMBL" id="MT932579">
    <property type="protein sequence ID" value="QPL11979.1"/>
    <property type="molecule type" value="Genomic_DNA"/>
</dbReference>
<reference evidence="7" key="6">
    <citation type="journal article" date="2020" name="Microbiol. Resour. Announc.">
        <title>Coding-Complete Genome Sequence of an African Swine Fever Virus Strain Liv13/33 Isolate from Experimental Transmission between Pigs and Ornithodoros moubata Ticks.</title>
        <authorList>
            <person name="Chastagner A."/>
            <person name="Pereira de Oliveira R."/>
            <person name="Hutet E."/>
            <person name="Le Dimna M."/>
            <person name="Paboeuf F."/>
            <person name="Lucas P."/>
            <person name="Blanchard Y."/>
            <person name="Dixon L."/>
            <person name="Vial L."/>
            <person name="Le Potier M.F."/>
        </authorList>
    </citation>
    <scope>NUCLEOTIDE SEQUENCE</scope>
    <source>
        <strain evidence="7">Liv13/33</strain>
    </source>
</reference>
<dbReference type="Proteomes" id="UP000501487">
    <property type="component" value="Segment"/>
</dbReference>
<evidence type="ECO:0000313" key="8">
    <source>
        <dbReference type="EMBL" id="QIM06709.1"/>
    </source>
</evidence>
<dbReference type="Proteomes" id="UP000241813">
    <property type="component" value="Segment"/>
</dbReference>
<dbReference type="EMBL" id="LR881473">
    <property type="protein sequence ID" value="CAD5338179.1"/>
    <property type="molecule type" value="Genomic_DNA"/>
</dbReference>
<dbReference type="EMBL" id="MN270973">
    <property type="protein sequence ID" value="QIM07647.1"/>
    <property type="molecule type" value="Genomic_DNA"/>
</dbReference>
<organismHost>
    <name type="scientific">Ornithodoros moubata</name>
    <name type="common">Soft tick</name>
    <name type="synonym">Argasid tick</name>
    <dbReference type="NCBI Taxonomy" id="6938"/>
</organismHost>
<dbReference type="Proteomes" id="UP000502885">
    <property type="component" value="Segment"/>
</dbReference>
<evidence type="ECO:0000313" key="17">
    <source>
        <dbReference type="EMBL" id="QIM08814.1"/>
    </source>
</evidence>
<dbReference type="EMBL" id="KM262845">
    <property type="protein sequence ID" value="AIY22393.1"/>
    <property type="molecule type" value="Genomic_DNA"/>
</dbReference>
<dbReference type="RefSeq" id="YP_009702610.1">
    <property type="nucleotide sequence ID" value="NC_044943.1"/>
</dbReference>
<dbReference type="EMBL" id="MN270972">
    <property type="protein sequence ID" value="QIM07414.1"/>
    <property type="molecule type" value="Genomic_DNA"/>
</dbReference>
<gene>
    <name evidence="2" type="primary">F317L</name>
    <name evidence="5" type="ORF">AFSV47Ss_0068</name>
    <name evidence="6" type="ORF">ASFVARMWT4_00051</name>
</gene>
<name>A0A0A1E0Z7_ASF</name>
<evidence type="ECO:0000313" key="22">
    <source>
        <dbReference type="Proteomes" id="UP000110401"/>
    </source>
</evidence>
<organismHost>
    <name type="scientific">Phacochoerus africanus</name>
    <name type="common">Warthog</name>
    <dbReference type="NCBI Taxonomy" id="41426"/>
</organismHost>
<organismHost>
    <name type="scientific">Sus scrofa</name>
    <name type="common">Pig</name>
    <dbReference type="NCBI Taxonomy" id="9823"/>
</organismHost>
<evidence type="ECO:0000313" key="26">
    <source>
        <dbReference type="Proteomes" id="UP000500690"/>
    </source>
</evidence>
<evidence type="ECO:0000313" key="28">
    <source>
        <dbReference type="Proteomes" id="UP000500898"/>
    </source>
</evidence>
<dbReference type="Proteomes" id="UP000501235">
    <property type="component" value="Segment"/>
</dbReference>
<dbReference type="EMBL" id="KM262844">
    <property type="protein sequence ID" value="AIY22234.1"/>
    <property type="molecule type" value="Genomic_DNA"/>
</dbReference>
<dbReference type="KEGG" id="vg:41901252"/>
<dbReference type="RefSeq" id="YP_009703285.1">
    <property type="nucleotide sequence ID" value="NC_044955.1"/>
</dbReference>
<evidence type="ECO:0000313" key="13">
    <source>
        <dbReference type="EMBL" id="QIM07880.1"/>
    </source>
</evidence>
<dbReference type="Proteomes" id="UP000500690">
    <property type="component" value="Segment"/>
</dbReference>
<proteinExistence type="predicted"/>
<dbReference type="Proteomes" id="UP000117635">
    <property type="component" value="Segment"/>
</dbReference>
<reference evidence="6" key="10">
    <citation type="submission" date="2020-09" db="EMBL/GenBank/DDBJ databases">
        <authorList>
            <person name="Daniel Perez-Nunez"/>
            <person name="Eva Castillo-Rosa"/>
            <person name="Gonzalo Vigara-Astillero and Yolanda Revilla"/>
        </authorList>
    </citation>
    <scope>NUCLEOTIDE SEQUENCE</scope>
    <source>
        <strain evidence="6">Arm/07/CBM/c4</strain>
    </source>
</reference>
<evidence type="ECO:0000313" key="1">
    <source>
        <dbReference type="EMBL" id="AIY22234.1"/>
    </source>
</evidence>
<dbReference type="Proteomes" id="UP000501683">
    <property type="component" value="Segment"/>
</dbReference>
<dbReference type="RefSeq" id="YP_009702449.1">
    <property type="nucleotide sequence ID" value="NC_044942.1"/>
</dbReference>
<dbReference type="GeneID" id="22220425"/>
<evidence type="ECO:0000313" key="20">
    <source>
        <dbReference type="EMBL" id="QPL11762.1"/>
    </source>
</evidence>
<dbReference type="Proteomes" id="UP000594565">
    <property type="component" value="Segment"/>
</dbReference>
<dbReference type="GeneID" id="41901252"/>
<dbReference type="Proteomes" id="UP000501990">
    <property type="component" value="Segment"/>
</dbReference>
<evidence type="ECO:0000313" key="25">
    <source>
        <dbReference type="Proteomes" id="UP000241813"/>
    </source>
</evidence>
<dbReference type="KEGG" id="vg:41901092"/>
<organismHost>
    <name type="scientific">Potamochoerus larvatus</name>
    <name type="common">Bushpig</name>
    <dbReference type="NCBI Taxonomy" id="273792"/>
</organismHost>